<name>A0AAE3E038_9FIRM</name>
<sequence length="47" mass="5447">MKELKPSTKLDGTPEENERAIQRIIDSLTEEEITEAMSDKYAYLDED</sequence>
<evidence type="ECO:0000313" key="2">
    <source>
        <dbReference type="Proteomes" id="UP001198242"/>
    </source>
</evidence>
<dbReference type="RefSeq" id="WP_022229847.1">
    <property type="nucleotide sequence ID" value="NZ_JAJEQM010000020.1"/>
</dbReference>
<accession>A0AAE3E038</accession>
<gene>
    <name evidence="1" type="ORF">LKE05_12455</name>
</gene>
<comment type="caution">
    <text evidence="1">The sequence shown here is derived from an EMBL/GenBank/DDBJ whole genome shotgun (WGS) entry which is preliminary data.</text>
</comment>
<reference evidence="1 2" key="1">
    <citation type="submission" date="2021-10" db="EMBL/GenBank/DDBJ databases">
        <title>Anaerobic single-cell dispensing facilitates the cultivation of human gut bacteria.</title>
        <authorList>
            <person name="Afrizal A."/>
        </authorList>
    </citation>
    <scope>NUCLEOTIDE SEQUENCE [LARGE SCALE GENOMIC DNA]</scope>
    <source>
        <strain evidence="1 2">CLA-AA-H232</strain>
    </source>
</reference>
<dbReference type="AlphaFoldDB" id="A0AAE3E038"/>
<protein>
    <submittedName>
        <fullName evidence="1">Uncharacterized protein</fullName>
    </submittedName>
</protein>
<dbReference type="EMBL" id="JAJEQM010000020">
    <property type="protein sequence ID" value="MCC2211591.1"/>
    <property type="molecule type" value="Genomic_DNA"/>
</dbReference>
<organism evidence="1 2">
    <name type="scientific">Hominilimicola fabiformis</name>
    <dbReference type="NCBI Taxonomy" id="2885356"/>
    <lineage>
        <taxon>Bacteria</taxon>
        <taxon>Bacillati</taxon>
        <taxon>Bacillota</taxon>
        <taxon>Clostridia</taxon>
        <taxon>Eubacteriales</taxon>
        <taxon>Oscillospiraceae</taxon>
        <taxon>Hominilimicola</taxon>
    </lineage>
</organism>
<dbReference type="Proteomes" id="UP001198242">
    <property type="component" value="Unassembled WGS sequence"/>
</dbReference>
<evidence type="ECO:0000313" key="1">
    <source>
        <dbReference type="EMBL" id="MCC2211591.1"/>
    </source>
</evidence>
<keyword evidence="2" id="KW-1185">Reference proteome</keyword>
<proteinExistence type="predicted"/>